<feature type="transmembrane region" description="Helical" evidence="1">
    <location>
        <begin position="56"/>
        <end position="74"/>
    </location>
</feature>
<sequence>MTTTSEPARTGPRQTLWLLRGTVTLGAVAVLAQPVLAGVYLTGEFDFLGYHGTNATIVQSLLLLQGVAALLYWLAGSGSVLPLLFTTAQFIVTGLQIGMGYSRALAVHIPLGVLVVIISLLACAWVYRPAARDPRSSRSMR</sequence>
<evidence type="ECO:0000313" key="2">
    <source>
        <dbReference type="EMBL" id="NIJ11996.1"/>
    </source>
</evidence>
<dbReference type="Proteomes" id="UP000545493">
    <property type="component" value="Unassembled WGS sequence"/>
</dbReference>
<keyword evidence="1" id="KW-0472">Membrane</keyword>
<evidence type="ECO:0000313" key="3">
    <source>
        <dbReference type="Proteomes" id="UP000545493"/>
    </source>
</evidence>
<accession>A0A7X5ZQZ4</accession>
<keyword evidence="1" id="KW-0812">Transmembrane</keyword>
<organism evidence="2 3">
    <name type="scientific">Saccharomonospora amisosensis</name>
    <dbReference type="NCBI Taxonomy" id="1128677"/>
    <lineage>
        <taxon>Bacteria</taxon>
        <taxon>Bacillati</taxon>
        <taxon>Actinomycetota</taxon>
        <taxon>Actinomycetes</taxon>
        <taxon>Pseudonocardiales</taxon>
        <taxon>Pseudonocardiaceae</taxon>
        <taxon>Saccharomonospora</taxon>
    </lineage>
</organism>
<dbReference type="AlphaFoldDB" id="A0A7X5ZQZ4"/>
<feature type="transmembrane region" description="Helical" evidence="1">
    <location>
        <begin position="105"/>
        <end position="127"/>
    </location>
</feature>
<protein>
    <recommendedName>
        <fullName evidence="4">Integral membrane protein</fullName>
    </recommendedName>
</protein>
<evidence type="ECO:0000256" key="1">
    <source>
        <dbReference type="SAM" id="Phobius"/>
    </source>
</evidence>
<proteinExistence type="predicted"/>
<reference evidence="2 3" key="1">
    <citation type="submission" date="2020-03" db="EMBL/GenBank/DDBJ databases">
        <title>Sequencing the genomes of 1000 actinobacteria strains.</title>
        <authorList>
            <person name="Klenk H.-P."/>
        </authorList>
    </citation>
    <scope>NUCLEOTIDE SEQUENCE [LARGE SCALE GENOMIC DNA]</scope>
    <source>
        <strain evidence="2 3">DSM 45685</strain>
    </source>
</reference>
<comment type="caution">
    <text evidence="2">The sequence shown here is derived from an EMBL/GenBank/DDBJ whole genome shotgun (WGS) entry which is preliminary data.</text>
</comment>
<keyword evidence="3" id="KW-1185">Reference proteome</keyword>
<evidence type="ECO:0008006" key="4">
    <source>
        <dbReference type="Google" id="ProtNLM"/>
    </source>
</evidence>
<dbReference type="RefSeq" id="WP_167170091.1">
    <property type="nucleotide sequence ID" value="NZ_JAAOYM010000001.1"/>
</dbReference>
<feature type="transmembrane region" description="Helical" evidence="1">
    <location>
        <begin position="17"/>
        <end position="36"/>
    </location>
</feature>
<name>A0A7X5ZQZ4_9PSEU</name>
<keyword evidence="1" id="KW-1133">Transmembrane helix</keyword>
<gene>
    <name evidence="2" type="ORF">FHU38_002340</name>
</gene>
<dbReference type="EMBL" id="JAAOYM010000001">
    <property type="protein sequence ID" value="NIJ11996.1"/>
    <property type="molecule type" value="Genomic_DNA"/>
</dbReference>